<feature type="chain" id="PRO_5010696325" evidence="1">
    <location>
        <begin position="20"/>
        <end position="152"/>
    </location>
</feature>
<keyword evidence="2" id="KW-1185">Reference proteome</keyword>
<protein>
    <submittedName>
        <fullName evidence="3">Uncharacterized protein LOC108740130</fullName>
    </submittedName>
</protein>
<name>A0A1W4X135_AGRPL</name>
<evidence type="ECO:0000313" key="3">
    <source>
        <dbReference type="RefSeq" id="XP_018329841.1"/>
    </source>
</evidence>
<gene>
    <name evidence="3" type="primary">LOC108740130</name>
</gene>
<dbReference type="KEGG" id="apln:108740130"/>
<evidence type="ECO:0000256" key="1">
    <source>
        <dbReference type="SAM" id="SignalP"/>
    </source>
</evidence>
<organism evidence="2 3">
    <name type="scientific">Agrilus planipennis</name>
    <name type="common">Emerald ash borer</name>
    <name type="synonym">Agrilus marcopoli</name>
    <dbReference type="NCBI Taxonomy" id="224129"/>
    <lineage>
        <taxon>Eukaryota</taxon>
        <taxon>Metazoa</taxon>
        <taxon>Ecdysozoa</taxon>
        <taxon>Arthropoda</taxon>
        <taxon>Hexapoda</taxon>
        <taxon>Insecta</taxon>
        <taxon>Pterygota</taxon>
        <taxon>Neoptera</taxon>
        <taxon>Endopterygota</taxon>
        <taxon>Coleoptera</taxon>
        <taxon>Polyphaga</taxon>
        <taxon>Elateriformia</taxon>
        <taxon>Buprestoidea</taxon>
        <taxon>Buprestidae</taxon>
        <taxon>Agrilinae</taxon>
        <taxon>Agrilus</taxon>
    </lineage>
</organism>
<sequence length="152" mass="16509">MKAIVFALGFLTCLSFAYADSRFNTTAEEVRQVLQEIDPAIVSALSLTAFDRIKVSMTSASISDFSKFVFPVLIDDGSNVRGTFQLENLAANLNNLYTDHGTGIIGQIPQFDVAVGGINIGLNASYTTSPLRLTTLSSLLQLKSIYVSKEIY</sequence>
<feature type="signal peptide" evidence="1">
    <location>
        <begin position="1"/>
        <end position="19"/>
    </location>
</feature>
<keyword evidence="1" id="KW-0732">Signal</keyword>
<reference evidence="3" key="1">
    <citation type="submission" date="2025-08" db="UniProtKB">
        <authorList>
            <consortium name="RefSeq"/>
        </authorList>
    </citation>
    <scope>IDENTIFICATION</scope>
    <source>
        <tissue evidence="3">Entire body</tissue>
    </source>
</reference>
<dbReference type="GeneID" id="108740130"/>
<dbReference type="AlphaFoldDB" id="A0A1W4X135"/>
<dbReference type="InParanoid" id="A0A1W4X135"/>
<evidence type="ECO:0000313" key="2">
    <source>
        <dbReference type="Proteomes" id="UP000192223"/>
    </source>
</evidence>
<proteinExistence type="predicted"/>
<dbReference type="RefSeq" id="XP_018329841.1">
    <property type="nucleotide sequence ID" value="XM_018474339.1"/>
</dbReference>
<accession>A0A1W4X135</accession>
<dbReference type="Proteomes" id="UP000192223">
    <property type="component" value="Unplaced"/>
</dbReference>